<dbReference type="EMBL" id="CP136594">
    <property type="protein sequence ID" value="WOE74985.1"/>
    <property type="molecule type" value="Genomic_DNA"/>
</dbReference>
<dbReference type="KEGG" id="acoa:RB602_14285"/>
<dbReference type="RefSeq" id="WP_317081489.1">
    <property type="nucleotide sequence ID" value="NZ_CP136594.1"/>
</dbReference>
<dbReference type="Proteomes" id="UP001302429">
    <property type="component" value="Chromosome"/>
</dbReference>
<gene>
    <name evidence="3" type="ORF">RB602_14285</name>
</gene>
<accession>A0AA97I174</accession>
<name>A0AA97I174_9SPHN</name>
<dbReference type="Gene3D" id="1.10.40.110">
    <property type="match status" value="1"/>
</dbReference>
<organism evidence="3 4">
    <name type="scientific">Alterisphingorhabdus coralli</name>
    <dbReference type="NCBI Taxonomy" id="3071408"/>
    <lineage>
        <taxon>Bacteria</taxon>
        <taxon>Pseudomonadati</taxon>
        <taxon>Pseudomonadota</taxon>
        <taxon>Alphaproteobacteria</taxon>
        <taxon>Sphingomonadales</taxon>
        <taxon>Sphingomonadaceae</taxon>
        <taxon>Alterisphingorhabdus (ex Yan et al. 2024)</taxon>
    </lineage>
</organism>
<dbReference type="Gene3D" id="3.40.30.10">
    <property type="entry name" value="Glutaredoxin"/>
    <property type="match status" value="1"/>
</dbReference>
<protein>
    <submittedName>
        <fullName evidence="3">Thioredoxin domain-containing protein</fullName>
    </submittedName>
</protein>
<sequence length="234" mass="25534">MLKAAAMIALIGGGIGLTTAMAEQAGRSGQSSADWTKTVRMSPTGGHIRGNPLARNRIVEFVSYTCPHCADYTEKSAVPMKTRYLPKGTASVEIRNFVRDPYDLAAALLARCGSKDRFFGNHEAILAAQQDWTSKANTATSAQRSAWQSAAMPNRLTLIARDIGLSSLMRGRGYSQTQISQCLTNQKEIDLLIKMTQSAVNDTKITGTPSFTINGRLQDKTHSWEALKPKLDRL</sequence>
<keyword evidence="1" id="KW-0732">Signal</keyword>
<proteinExistence type="predicted"/>
<dbReference type="InterPro" id="IPR036249">
    <property type="entry name" value="Thioredoxin-like_sf"/>
</dbReference>
<evidence type="ECO:0000259" key="2">
    <source>
        <dbReference type="Pfam" id="PF13462"/>
    </source>
</evidence>
<evidence type="ECO:0000313" key="3">
    <source>
        <dbReference type="EMBL" id="WOE74985.1"/>
    </source>
</evidence>
<keyword evidence="4" id="KW-1185">Reference proteome</keyword>
<dbReference type="Pfam" id="PF13462">
    <property type="entry name" value="Thioredoxin_4"/>
    <property type="match status" value="1"/>
</dbReference>
<evidence type="ECO:0000313" key="4">
    <source>
        <dbReference type="Proteomes" id="UP001302429"/>
    </source>
</evidence>
<dbReference type="AlphaFoldDB" id="A0AA97I174"/>
<dbReference type="SUPFAM" id="SSF52833">
    <property type="entry name" value="Thioredoxin-like"/>
    <property type="match status" value="1"/>
</dbReference>
<feature type="chain" id="PRO_5041651796" evidence="1">
    <location>
        <begin position="23"/>
        <end position="234"/>
    </location>
</feature>
<feature type="domain" description="Thioredoxin-like fold" evidence="2">
    <location>
        <begin position="45"/>
        <end position="232"/>
    </location>
</feature>
<dbReference type="InterPro" id="IPR012336">
    <property type="entry name" value="Thioredoxin-like_fold"/>
</dbReference>
<evidence type="ECO:0000256" key="1">
    <source>
        <dbReference type="SAM" id="SignalP"/>
    </source>
</evidence>
<feature type="signal peptide" evidence="1">
    <location>
        <begin position="1"/>
        <end position="22"/>
    </location>
</feature>
<reference evidence="3 4" key="1">
    <citation type="submission" date="2023-10" db="EMBL/GenBank/DDBJ databases">
        <title>Complete genome sequence of a Sphingomonadaceae bacterium.</title>
        <authorList>
            <person name="Yan C."/>
        </authorList>
    </citation>
    <scope>NUCLEOTIDE SEQUENCE [LARGE SCALE GENOMIC DNA]</scope>
    <source>
        <strain evidence="3 4">SCSIO 66989</strain>
    </source>
</reference>